<dbReference type="AlphaFoldDB" id="A0A931DKK6"/>
<feature type="transmembrane region" description="Helical" evidence="1">
    <location>
        <begin position="283"/>
        <end position="302"/>
    </location>
</feature>
<gene>
    <name evidence="2" type="ORF">IW256_003374</name>
</gene>
<comment type="caution">
    <text evidence="2">The sequence shown here is derived from an EMBL/GenBank/DDBJ whole genome shotgun (WGS) entry which is preliminary data.</text>
</comment>
<protein>
    <submittedName>
        <fullName evidence="2">Uncharacterized protein</fullName>
    </submittedName>
</protein>
<feature type="transmembrane region" description="Helical" evidence="1">
    <location>
        <begin position="142"/>
        <end position="161"/>
    </location>
</feature>
<dbReference type="RefSeq" id="WP_197011891.1">
    <property type="nucleotide sequence ID" value="NZ_BAABES010000004.1"/>
</dbReference>
<evidence type="ECO:0000256" key="1">
    <source>
        <dbReference type="SAM" id="Phobius"/>
    </source>
</evidence>
<feature type="transmembrane region" description="Helical" evidence="1">
    <location>
        <begin position="423"/>
        <end position="441"/>
    </location>
</feature>
<accession>A0A931DKK6</accession>
<keyword evidence="1" id="KW-1133">Transmembrane helix</keyword>
<feature type="transmembrane region" description="Helical" evidence="1">
    <location>
        <begin position="253"/>
        <end position="271"/>
    </location>
</feature>
<organism evidence="2 3">
    <name type="scientific">Actinomadura viridis</name>
    <dbReference type="NCBI Taxonomy" id="58110"/>
    <lineage>
        <taxon>Bacteria</taxon>
        <taxon>Bacillati</taxon>
        <taxon>Actinomycetota</taxon>
        <taxon>Actinomycetes</taxon>
        <taxon>Streptosporangiales</taxon>
        <taxon>Thermomonosporaceae</taxon>
        <taxon>Actinomadura</taxon>
    </lineage>
</organism>
<dbReference type="Proteomes" id="UP000614047">
    <property type="component" value="Unassembled WGS sequence"/>
</dbReference>
<feature type="transmembrane region" description="Helical" evidence="1">
    <location>
        <begin position="314"/>
        <end position="347"/>
    </location>
</feature>
<evidence type="ECO:0000313" key="2">
    <source>
        <dbReference type="EMBL" id="MBG6089261.1"/>
    </source>
</evidence>
<reference evidence="2" key="1">
    <citation type="submission" date="2020-11" db="EMBL/GenBank/DDBJ databases">
        <title>Sequencing the genomes of 1000 actinobacteria strains.</title>
        <authorList>
            <person name="Klenk H.-P."/>
        </authorList>
    </citation>
    <scope>NUCLEOTIDE SEQUENCE</scope>
    <source>
        <strain evidence="2">DSM 43175</strain>
    </source>
</reference>
<feature type="transmembrane region" description="Helical" evidence="1">
    <location>
        <begin position="225"/>
        <end position="246"/>
    </location>
</feature>
<feature type="transmembrane region" description="Helical" evidence="1">
    <location>
        <begin position="72"/>
        <end position="95"/>
    </location>
</feature>
<name>A0A931DKK6_9ACTN</name>
<feature type="transmembrane region" description="Helical" evidence="1">
    <location>
        <begin position="453"/>
        <end position="473"/>
    </location>
</feature>
<dbReference type="Pfam" id="PF19554">
    <property type="entry name" value="DUF6077"/>
    <property type="match status" value="1"/>
</dbReference>
<dbReference type="InterPro" id="IPR045723">
    <property type="entry name" value="DUF6077"/>
</dbReference>
<feature type="transmembrane region" description="Helical" evidence="1">
    <location>
        <begin position="7"/>
        <end position="25"/>
    </location>
</feature>
<feature type="transmembrane region" description="Helical" evidence="1">
    <location>
        <begin position="101"/>
        <end position="122"/>
    </location>
</feature>
<evidence type="ECO:0000313" key="3">
    <source>
        <dbReference type="Proteomes" id="UP000614047"/>
    </source>
</evidence>
<feature type="transmembrane region" description="Helical" evidence="1">
    <location>
        <begin position="485"/>
        <end position="508"/>
    </location>
</feature>
<keyword evidence="1" id="KW-0812">Transmembrane</keyword>
<dbReference type="EMBL" id="JADOUA010000001">
    <property type="protein sequence ID" value="MBG6089261.1"/>
    <property type="molecule type" value="Genomic_DNA"/>
</dbReference>
<proteinExistence type="predicted"/>
<keyword evidence="3" id="KW-1185">Reference proteome</keyword>
<feature type="transmembrane region" description="Helical" evidence="1">
    <location>
        <begin position="31"/>
        <end position="51"/>
    </location>
</feature>
<keyword evidence="1" id="KW-0472">Membrane</keyword>
<feature type="transmembrane region" description="Helical" evidence="1">
    <location>
        <begin position="392"/>
        <end position="411"/>
    </location>
</feature>
<sequence>MDRATDLVVIAFAAWTLIYHLGLLVRPPTWVLLAAWAAVLAALAAGFGWRARAAAGTGGARSLWGDPPARTWTGVPRAVTAVAVVAGAGAGVAAGLREHGVPWWCAWALGGAGVAAVAYGVLRGRGTPSGPSPQPPPHRERASAFAFATAAGFAVLSWFTVNSDGDDAYFVSRSVATAAGGRIPFQDVIFTGGTTGPIAGEPPVSSIEVLAGALARLVGMHPTSFLWYVVLPSVTFLAVWAMWRLVRAWAPRWALACFAVAAVYLLWSGLGQASLGSFHFPRMWQGKAVLVSAMVPLLYVYLTRWAERRTRGALLLLAAAGVASVGLSSSAALVVPLVTVAAAGPLILSGRVRTGLGACAAMAYPLGAGAAVALLHEDTSVIGAFVDAPDSFSWVLLSGVLGVLTGCALWLAPLTARRGVPSLIVAGTAAVATLLLVPGVLRLIGDVTGAGQVMWRTMWVVPAPVLVGLLVTIRPPARFPALRVAGRAVPVTVVPVTVAAALCAVLVAGGTPVWSAENGSTVADRPSWKYSQRELATARAVLREAGRRAPGNSAENGGKNGALVLMPQAYMRAVPLLTTRDHAVNPNSHYLRLLPASRTFIDDRLLLTALVTPSGAPDPDAARVRDALGRTGVTAACARRSDRRELRLLESAGYRDRLRVGPLTCVFPSRG</sequence>